<evidence type="ECO:0000313" key="2">
    <source>
        <dbReference type="EMBL" id="CAE7464084.1"/>
    </source>
</evidence>
<evidence type="ECO:0000313" key="3">
    <source>
        <dbReference type="Proteomes" id="UP000604046"/>
    </source>
</evidence>
<protein>
    <submittedName>
        <fullName evidence="2">Uncharacterized protein</fullName>
    </submittedName>
</protein>
<keyword evidence="3" id="KW-1185">Reference proteome</keyword>
<comment type="caution">
    <text evidence="2">The sequence shown here is derived from an EMBL/GenBank/DDBJ whole genome shotgun (WGS) entry which is preliminary data.</text>
</comment>
<reference evidence="2" key="1">
    <citation type="submission" date="2021-02" db="EMBL/GenBank/DDBJ databases">
        <authorList>
            <person name="Dougan E. K."/>
            <person name="Rhodes N."/>
            <person name="Thang M."/>
            <person name="Chan C."/>
        </authorList>
    </citation>
    <scope>NUCLEOTIDE SEQUENCE</scope>
</reference>
<dbReference type="AlphaFoldDB" id="A0A812S727"/>
<accession>A0A812S727</accession>
<dbReference type="Proteomes" id="UP000604046">
    <property type="component" value="Unassembled WGS sequence"/>
</dbReference>
<feature type="region of interest" description="Disordered" evidence="1">
    <location>
        <begin position="1"/>
        <end position="29"/>
    </location>
</feature>
<dbReference type="EMBL" id="CAJNDS010002412">
    <property type="protein sequence ID" value="CAE7464084.1"/>
    <property type="molecule type" value="Genomic_DNA"/>
</dbReference>
<organism evidence="2 3">
    <name type="scientific">Symbiodinium natans</name>
    <dbReference type="NCBI Taxonomy" id="878477"/>
    <lineage>
        <taxon>Eukaryota</taxon>
        <taxon>Sar</taxon>
        <taxon>Alveolata</taxon>
        <taxon>Dinophyceae</taxon>
        <taxon>Suessiales</taxon>
        <taxon>Symbiodiniaceae</taxon>
        <taxon>Symbiodinium</taxon>
    </lineage>
</organism>
<feature type="compositionally biased region" description="Acidic residues" evidence="1">
    <location>
        <begin position="7"/>
        <end position="16"/>
    </location>
</feature>
<evidence type="ECO:0000256" key="1">
    <source>
        <dbReference type="SAM" id="MobiDB-lite"/>
    </source>
</evidence>
<gene>
    <name evidence="2" type="ORF">SNAT2548_LOCUS25886</name>
</gene>
<sequence>MQGDVSASDEEEEEEEKQSAQGSEVDCGAPSRKVSLAYSLYQEAVDEDDLADAASEQEPGSGLLLT</sequence>
<name>A0A812S727_9DINO</name>
<proteinExistence type="predicted"/>